<feature type="non-terminal residue" evidence="1">
    <location>
        <position position="1"/>
    </location>
</feature>
<organism evidence="1 2">
    <name type="scientific">Characodon lateralis</name>
    <dbReference type="NCBI Taxonomy" id="208331"/>
    <lineage>
        <taxon>Eukaryota</taxon>
        <taxon>Metazoa</taxon>
        <taxon>Chordata</taxon>
        <taxon>Craniata</taxon>
        <taxon>Vertebrata</taxon>
        <taxon>Euteleostomi</taxon>
        <taxon>Actinopterygii</taxon>
        <taxon>Neopterygii</taxon>
        <taxon>Teleostei</taxon>
        <taxon>Neoteleostei</taxon>
        <taxon>Acanthomorphata</taxon>
        <taxon>Ovalentaria</taxon>
        <taxon>Atherinomorphae</taxon>
        <taxon>Cyprinodontiformes</taxon>
        <taxon>Goodeidae</taxon>
        <taxon>Characodon</taxon>
    </lineage>
</organism>
<protein>
    <submittedName>
        <fullName evidence="1">Uncharacterized protein</fullName>
    </submittedName>
</protein>
<accession>A0ABU7CUM7</accession>
<evidence type="ECO:0000313" key="2">
    <source>
        <dbReference type="Proteomes" id="UP001352852"/>
    </source>
</evidence>
<dbReference type="Proteomes" id="UP001352852">
    <property type="component" value="Unassembled WGS sequence"/>
</dbReference>
<reference evidence="1 2" key="1">
    <citation type="submission" date="2021-06" db="EMBL/GenBank/DDBJ databases">
        <authorList>
            <person name="Palmer J.M."/>
        </authorList>
    </citation>
    <scope>NUCLEOTIDE SEQUENCE [LARGE SCALE GENOMIC DNA]</scope>
    <source>
        <strain evidence="1 2">CL_MEX2019</strain>
        <tissue evidence="1">Muscle</tissue>
    </source>
</reference>
<sequence length="124" mass="13486">ALNDSASHLFCSGEESKVEEGLSIMDEAVIPCLHLMSRDAALSQEDKDAMENIRSHWCCCLGQDMDDSLQVKLGELLPRVLDGSTGSVVLKDPPKVHVNQAHDLCSRLAAVMESIHNTTVVTVK</sequence>
<comment type="caution">
    <text evidence="1">The sequence shown here is derived from an EMBL/GenBank/DDBJ whole genome shotgun (WGS) entry which is preliminary data.</text>
</comment>
<dbReference type="EMBL" id="JAHUTJ010003301">
    <property type="protein sequence ID" value="MED6265574.1"/>
    <property type="molecule type" value="Genomic_DNA"/>
</dbReference>
<proteinExistence type="predicted"/>
<evidence type="ECO:0000313" key="1">
    <source>
        <dbReference type="EMBL" id="MED6265574.1"/>
    </source>
</evidence>
<name>A0ABU7CUM7_9TELE</name>
<gene>
    <name evidence="1" type="ORF">CHARACLAT_026866</name>
</gene>
<keyword evidence="2" id="KW-1185">Reference proteome</keyword>